<dbReference type="VEuPathDB" id="FungiDB:F9C07_6486"/>
<protein>
    <submittedName>
        <fullName evidence="1">Uncharacterized protein</fullName>
    </submittedName>
</protein>
<keyword evidence="2" id="KW-1185">Reference proteome</keyword>
<sequence length="86" mass="9429">MTLFYETPDATPDHLNQNTQNGILAPQQSPVLTLLPKSAGLNDFLPTVSRLCGTIEKDVEDVYPCTVVQEALVALSVKNPRTYVAR</sequence>
<dbReference type="AlphaFoldDB" id="A0A7U2QT21"/>
<proteinExistence type="predicted"/>
<organism evidence="1 2">
    <name type="scientific">Aspergillus flavus (strain ATCC 200026 / FGSC A1120 / IAM 13836 / NRRL 3357 / JCM 12722 / SRRC 167)</name>
    <dbReference type="NCBI Taxonomy" id="332952"/>
    <lineage>
        <taxon>Eukaryota</taxon>
        <taxon>Fungi</taxon>
        <taxon>Dikarya</taxon>
        <taxon>Ascomycota</taxon>
        <taxon>Pezizomycotina</taxon>
        <taxon>Eurotiomycetes</taxon>
        <taxon>Eurotiomycetidae</taxon>
        <taxon>Eurotiales</taxon>
        <taxon>Aspergillaceae</taxon>
        <taxon>Aspergillus</taxon>
        <taxon>Aspergillus subgen. Circumdati</taxon>
    </lineage>
</organism>
<dbReference type="EMBL" id="CP044621">
    <property type="protein sequence ID" value="QRD83906.1"/>
    <property type="molecule type" value="Genomic_DNA"/>
</dbReference>
<name>A0A7U2QT21_ASPFN</name>
<accession>A0A7U2QT21</accession>
<dbReference type="Proteomes" id="UP000596276">
    <property type="component" value="Chromosome 5"/>
</dbReference>
<gene>
    <name evidence="1" type="ORF">F9C07_6486</name>
</gene>
<evidence type="ECO:0000313" key="1">
    <source>
        <dbReference type="EMBL" id="QRD83906.1"/>
    </source>
</evidence>
<evidence type="ECO:0000313" key="2">
    <source>
        <dbReference type="Proteomes" id="UP000596276"/>
    </source>
</evidence>
<reference evidence="2" key="1">
    <citation type="journal article" date="2021" name="G3 (Bethesda)">
        <title>Chromosome assembled and annotated genome sequence of Aspergillus flavus NRRL 3357.</title>
        <authorList>
            <person name="Skerker J.M."/>
            <person name="Pianalto K.M."/>
            <person name="Mondo S.J."/>
            <person name="Yang K."/>
            <person name="Arkin A.P."/>
            <person name="Keller N.P."/>
            <person name="Grigoriev I.V."/>
            <person name="Louise Glass N.L."/>
        </authorList>
    </citation>
    <scope>NUCLEOTIDE SEQUENCE [LARGE SCALE GENOMIC DNA]</scope>
    <source>
        <strain evidence="2">ATCC 200026 / FGSC A1120 / IAM 13836 / NRRL 3357 / JCM 12722 / SRRC 167</strain>
    </source>
</reference>